<keyword evidence="4" id="KW-0375">Hydrogen ion transport</keyword>
<protein>
    <recommendedName>
        <fullName evidence="8">Oligomycin sensitivity conferral protein</fullName>
    </recommendedName>
</protein>
<evidence type="ECO:0000313" key="9">
    <source>
        <dbReference type="EMBL" id="LAB66268.1"/>
    </source>
</evidence>
<comment type="subcellular location">
    <subcellularLocation>
        <location evidence="1">Membrane</location>
    </subcellularLocation>
</comment>
<evidence type="ECO:0000256" key="4">
    <source>
        <dbReference type="ARBA" id="ARBA00022781"/>
    </source>
</evidence>
<keyword evidence="3" id="KW-0813">Transport</keyword>
<dbReference type="GO" id="GO:0046933">
    <property type="term" value="F:proton-transporting ATP synthase activity, rotational mechanism"/>
    <property type="evidence" value="ECO:0007669"/>
    <property type="project" value="InterPro"/>
</dbReference>
<dbReference type="GO" id="GO:0016020">
    <property type="term" value="C:membrane"/>
    <property type="evidence" value="ECO:0007669"/>
    <property type="project" value="UniProtKB-SubCell"/>
</dbReference>
<dbReference type="NCBIfam" id="TIGR01145">
    <property type="entry name" value="ATP_synt_delta"/>
    <property type="match status" value="1"/>
</dbReference>
<sequence length="210" mass="22768">MAATSPFLILARQLSTSSASRQLVKAPIQIFTLEGRYATALYSAATKQKVLPQVEKDLKEFRILLKSDKPLRDILMSPLTPKDLKKEAINFVISKKKNSPLTGNLLCALAENGRLAKVNGVVDAFETIMAAERGEVVCEVTTAKALDAAGLKEIEGALRAFLKKGETLNLTTKIDPSIIGGMLVSIADKYVDMSIASKISKYTKVIQEAV</sequence>
<keyword evidence="5" id="KW-0406">Ion transport</keyword>
<organism evidence="9">
    <name type="scientific">Hirondellea gigas</name>
    <dbReference type="NCBI Taxonomy" id="1518452"/>
    <lineage>
        <taxon>Eukaryota</taxon>
        <taxon>Metazoa</taxon>
        <taxon>Ecdysozoa</taxon>
        <taxon>Arthropoda</taxon>
        <taxon>Crustacea</taxon>
        <taxon>Multicrustacea</taxon>
        <taxon>Malacostraca</taxon>
        <taxon>Eumalacostraca</taxon>
        <taxon>Peracarida</taxon>
        <taxon>Amphipoda</taxon>
        <taxon>Amphilochidea</taxon>
        <taxon>Lysianassida</taxon>
        <taxon>Lysianassidira</taxon>
        <taxon>Lysianassoidea</taxon>
        <taxon>Lysianassidae</taxon>
        <taxon>Hirondellea</taxon>
    </lineage>
</organism>
<accession>A0A2P2HWU7</accession>
<dbReference type="Gene3D" id="1.10.520.20">
    <property type="entry name" value="N-terminal domain of the delta subunit of the F1F0-ATP synthase"/>
    <property type="match status" value="1"/>
</dbReference>
<name>A0A2P2HWU7_9CRUS</name>
<dbReference type="HAMAP" id="MF_01416">
    <property type="entry name" value="ATP_synth_delta_bact"/>
    <property type="match status" value="1"/>
</dbReference>
<dbReference type="Pfam" id="PF00213">
    <property type="entry name" value="OSCP"/>
    <property type="match status" value="1"/>
</dbReference>
<dbReference type="AlphaFoldDB" id="A0A2P2HWU7"/>
<keyword evidence="7" id="KW-0066">ATP synthesis</keyword>
<evidence type="ECO:0000256" key="6">
    <source>
        <dbReference type="ARBA" id="ARBA00023136"/>
    </source>
</evidence>
<dbReference type="SUPFAM" id="SSF47928">
    <property type="entry name" value="N-terminal domain of the delta subunit of the F1F0-ATP synthase"/>
    <property type="match status" value="1"/>
</dbReference>
<dbReference type="EMBL" id="IACF01000499">
    <property type="protein sequence ID" value="LAB66268.1"/>
    <property type="molecule type" value="mRNA"/>
</dbReference>
<evidence type="ECO:0000256" key="1">
    <source>
        <dbReference type="ARBA" id="ARBA00004370"/>
    </source>
</evidence>
<dbReference type="InterPro" id="IPR000711">
    <property type="entry name" value="ATPase_OSCP/dsu"/>
</dbReference>
<evidence type="ECO:0000256" key="3">
    <source>
        <dbReference type="ARBA" id="ARBA00022448"/>
    </source>
</evidence>
<comment type="similarity">
    <text evidence="2">Belongs to the ATPase delta chain family.</text>
</comment>
<keyword evidence="6" id="KW-0472">Membrane</keyword>
<dbReference type="PANTHER" id="PTHR11910">
    <property type="entry name" value="ATP SYNTHASE DELTA CHAIN"/>
    <property type="match status" value="1"/>
</dbReference>
<evidence type="ECO:0000256" key="2">
    <source>
        <dbReference type="ARBA" id="ARBA00007046"/>
    </source>
</evidence>
<reference evidence="9" key="1">
    <citation type="journal article" date="2018" name="Biosci. Biotechnol. Biochem.">
        <title>Polysaccharide hydrolase of the hadal zone amphipods Hirondellea gigas.</title>
        <authorList>
            <person name="Kobayashi H."/>
            <person name="Nagahama T."/>
            <person name="Arai W."/>
            <person name="Sasagawa Y."/>
            <person name="Umeda M."/>
            <person name="Hayashi T."/>
            <person name="Nikaido I."/>
            <person name="Watanabe H."/>
            <person name="Oguri K."/>
            <person name="Kitazato H."/>
            <person name="Fujioka K."/>
            <person name="Kido Y."/>
            <person name="Takami H."/>
        </authorList>
    </citation>
    <scope>NUCLEOTIDE SEQUENCE</scope>
    <source>
        <tissue evidence="9">Whole body</tissue>
    </source>
</reference>
<evidence type="ECO:0000256" key="5">
    <source>
        <dbReference type="ARBA" id="ARBA00023065"/>
    </source>
</evidence>
<dbReference type="InterPro" id="IPR026015">
    <property type="entry name" value="ATP_synth_OSCP/delta_N_sf"/>
</dbReference>
<evidence type="ECO:0000256" key="8">
    <source>
        <dbReference type="ARBA" id="ARBA00033369"/>
    </source>
</evidence>
<dbReference type="PRINTS" id="PR00125">
    <property type="entry name" value="ATPASEDELTA"/>
</dbReference>
<proteinExistence type="evidence at transcript level"/>
<evidence type="ECO:0000256" key="7">
    <source>
        <dbReference type="ARBA" id="ARBA00023310"/>
    </source>
</evidence>